<accession>A0ABW4REP2</accession>
<dbReference type="InterPro" id="IPR025453">
    <property type="entry name" value="DUF4309"/>
</dbReference>
<comment type="caution">
    <text evidence="1">The sequence shown here is derived from an EMBL/GenBank/DDBJ whole genome shotgun (WGS) entry which is preliminary data.</text>
</comment>
<organism evidence="1 2">
    <name type="scientific">Paenibacillus wenxiniae</name>
    <dbReference type="NCBI Taxonomy" id="1636843"/>
    <lineage>
        <taxon>Bacteria</taxon>
        <taxon>Bacillati</taxon>
        <taxon>Bacillota</taxon>
        <taxon>Bacilli</taxon>
        <taxon>Bacillales</taxon>
        <taxon>Paenibacillaceae</taxon>
        <taxon>Paenibacillus</taxon>
    </lineage>
</organism>
<dbReference type="RefSeq" id="WP_347324403.1">
    <property type="nucleotide sequence ID" value="NZ_JBCGUH010000003.1"/>
</dbReference>
<sequence length="197" mass="21664">MNTWTEHIRKVAIATTLTGVALAGTIGVSTAFTTQAAASASSDAAYQHQLAVETLNGFYKPALQGKFPGDVNSFTIGKTKRSEVLNRFGPAEMPRSSASGYDNYTANMGHPGYAFHYNKNNVLDEMRYFGTNVERQTNIGGITMKLLREKWYAPSSVATIGKGKSKQTKVTYMRGKYKLEFIFNSSTDLDHINLLKA</sequence>
<dbReference type="Pfam" id="PF14172">
    <property type="entry name" value="DUF4309"/>
    <property type="match status" value="1"/>
</dbReference>
<evidence type="ECO:0000313" key="1">
    <source>
        <dbReference type="EMBL" id="MFD1884757.1"/>
    </source>
</evidence>
<reference evidence="2" key="1">
    <citation type="journal article" date="2019" name="Int. J. Syst. Evol. Microbiol.">
        <title>The Global Catalogue of Microorganisms (GCM) 10K type strain sequencing project: providing services to taxonomists for standard genome sequencing and annotation.</title>
        <authorList>
            <consortium name="The Broad Institute Genomics Platform"/>
            <consortium name="The Broad Institute Genome Sequencing Center for Infectious Disease"/>
            <person name="Wu L."/>
            <person name="Ma J."/>
        </authorList>
    </citation>
    <scope>NUCLEOTIDE SEQUENCE [LARGE SCALE GENOMIC DNA]</scope>
    <source>
        <strain evidence="2">CCUG 54950</strain>
    </source>
</reference>
<keyword evidence="2" id="KW-1185">Reference proteome</keyword>
<proteinExistence type="predicted"/>
<gene>
    <name evidence="1" type="ORF">ACFSC9_04400</name>
</gene>
<evidence type="ECO:0000313" key="2">
    <source>
        <dbReference type="Proteomes" id="UP001597233"/>
    </source>
</evidence>
<dbReference type="Proteomes" id="UP001597233">
    <property type="component" value="Unassembled WGS sequence"/>
</dbReference>
<name>A0ABW4REP2_9BACL</name>
<protein>
    <submittedName>
        <fullName evidence="1">YjgB family protein</fullName>
    </submittedName>
</protein>
<dbReference type="EMBL" id="JBHUEH010000010">
    <property type="protein sequence ID" value="MFD1884757.1"/>
    <property type="molecule type" value="Genomic_DNA"/>
</dbReference>